<comment type="caution">
    <text evidence="1">The sequence shown here is derived from an EMBL/GenBank/DDBJ whole genome shotgun (WGS) entry which is preliminary data.</text>
</comment>
<evidence type="ECO:0000313" key="1">
    <source>
        <dbReference type="EMBL" id="KKM06313.1"/>
    </source>
</evidence>
<organism evidence="1">
    <name type="scientific">marine sediment metagenome</name>
    <dbReference type="NCBI Taxonomy" id="412755"/>
    <lineage>
        <taxon>unclassified sequences</taxon>
        <taxon>metagenomes</taxon>
        <taxon>ecological metagenomes</taxon>
    </lineage>
</organism>
<dbReference type="EMBL" id="LAZR01016024">
    <property type="protein sequence ID" value="KKM06313.1"/>
    <property type="molecule type" value="Genomic_DNA"/>
</dbReference>
<gene>
    <name evidence="1" type="ORF">LCGC14_1745220</name>
</gene>
<name>A0A0F9K534_9ZZZZ</name>
<dbReference type="AlphaFoldDB" id="A0A0F9K534"/>
<accession>A0A0F9K534</accession>
<reference evidence="1" key="1">
    <citation type="journal article" date="2015" name="Nature">
        <title>Complex archaea that bridge the gap between prokaryotes and eukaryotes.</title>
        <authorList>
            <person name="Spang A."/>
            <person name="Saw J.H."/>
            <person name="Jorgensen S.L."/>
            <person name="Zaremba-Niedzwiedzka K."/>
            <person name="Martijn J."/>
            <person name="Lind A.E."/>
            <person name="van Eijk R."/>
            <person name="Schleper C."/>
            <person name="Guy L."/>
            <person name="Ettema T.J."/>
        </authorList>
    </citation>
    <scope>NUCLEOTIDE SEQUENCE</scope>
</reference>
<protein>
    <submittedName>
        <fullName evidence="1">Uncharacterized protein</fullName>
    </submittedName>
</protein>
<proteinExistence type="predicted"/>
<sequence>MPLAGLETKYLFGSHSGNWCGPPQHILCPQLRAGLRNSPSEVTPIKENRPGQASYRTITGYSSTVDQCDDTPFITASNTRVRDGIVASNEFPFGTRLLLPQLVD</sequence>